<evidence type="ECO:0000256" key="1">
    <source>
        <dbReference type="SAM" id="SignalP"/>
    </source>
</evidence>
<keyword evidence="1" id="KW-0732">Signal</keyword>
<feature type="chain" id="PRO_5015150818" evidence="1">
    <location>
        <begin position="22"/>
        <end position="70"/>
    </location>
</feature>
<dbReference type="AlphaFoldDB" id="A0A2P2QMC6"/>
<evidence type="ECO:0000313" key="2">
    <source>
        <dbReference type="EMBL" id="MBX68037.1"/>
    </source>
</evidence>
<accession>A0A2P2QMC6</accession>
<feature type="signal peptide" evidence="1">
    <location>
        <begin position="1"/>
        <end position="21"/>
    </location>
</feature>
<reference evidence="2" key="1">
    <citation type="submission" date="2018-02" db="EMBL/GenBank/DDBJ databases">
        <title>Rhizophora mucronata_Transcriptome.</title>
        <authorList>
            <person name="Meera S.P."/>
            <person name="Sreeshan A."/>
            <person name="Augustine A."/>
        </authorList>
    </citation>
    <scope>NUCLEOTIDE SEQUENCE</scope>
    <source>
        <tissue evidence="2">Leaf</tissue>
    </source>
</reference>
<dbReference type="EMBL" id="GGEC01087553">
    <property type="protein sequence ID" value="MBX68037.1"/>
    <property type="molecule type" value="Transcribed_RNA"/>
</dbReference>
<proteinExistence type="predicted"/>
<name>A0A2P2QMC6_RHIMU</name>
<organism evidence="2">
    <name type="scientific">Rhizophora mucronata</name>
    <name type="common">Asiatic mangrove</name>
    <dbReference type="NCBI Taxonomy" id="61149"/>
    <lineage>
        <taxon>Eukaryota</taxon>
        <taxon>Viridiplantae</taxon>
        <taxon>Streptophyta</taxon>
        <taxon>Embryophyta</taxon>
        <taxon>Tracheophyta</taxon>
        <taxon>Spermatophyta</taxon>
        <taxon>Magnoliopsida</taxon>
        <taxon>eudicotyledons</taxon>
        <taxon>Gunneridae</taxon>
        <taxon>Pentapetalae</taxon>
        <taxon>rosids</taxon>
        <taxon>fabids</taxon>
        <taxon>Malpighiales</taxon>
        <taxon>Rhizophoraceae</taxon>
        <taxon>Rhizophora</taxon>
    </lineage>
</organism>
<sequence>MLPLSSPPLLLLPISTWSLLAMEEAPRITQLSRVDPKSARHFKSTPSSIPSSPFGNSILRKRISLKFLRT</sequence>
<protein>
    <submittedName>
        <fullName evidence="2">F-box family protein</fullName>
    </submittedName>
</protein>